<dbReference type="Pfam" id="PF04486">
    <property type="entry name" value="SchA_CurD"/>
    <property type="match status" value="1"/>
</dbReference>
<dbReference type="InterPro" id="IPR007575">
    <property type="entry name" value="SchA_CurD-like"/>
</dbReference>
<evidence type="ECO:0000259" key="1">
    <source>
        <dbReference type="Pfam" id="PF04486"/>
    </source>
</evidence>
<evidence type="ECO:0000313" key="3">
    <source>
        <dbReference type="Proteomes" id="UP001596956"/>
    </source>
</evidence>
<proteinExistence type="predicted"/>
<name>A0ABW3BD45_9ACTN</name>
<gene>
    <name evidence="2" type="ORF">ACFQZU_07045</name>
</gene>
<comment type="caution">
    <text evidence="2">The sequence shown here is derived from an EMBL/GenBank/DDBJ whole genome shotgun (WGS) entry which is preliminary data.</text>
</comment>
<reference evidence="3" key="1">
    <citation type="journal article" date="2019" name="Int. J. Syst. Evol. Microbiol.">
        <title>The Global Catalogue of Microorganisms (GCM) 10K type strain sequencing project: providing services to taxonomists for standard genome sequencing and annotation.</title>
        <authorList>
            <consortium name="The Broad Institute Genomics Platform"/>
            <consortium name="The Broad Institute Genome Sequencing Center for Infectious Disease"/>
            <person name="Wu L."/>
            <person name="Ma J."/>
        </authorList>
    </citation>
    <scope>NUCLEOTIDE SEQUENCE [LARGE SCALE GENOMIC DNA]</scope>
    <source>
        <strain evidence="3">CCUG 63369</strain>
    </source>
</reference>
<protein>
    <submittedName>
        <fullName evidence="2">SchA/CurD-like domain-containing protein</fullName>
    </submittedName>
</protein>
<feature type="domain" description="SchA/CurD-like" evidence="1">
    <location>
        <begin position="117"/>
        <end position="230"/>
    </location>
</feature>
<sequence>MSFTAVIDRIRPDSAAEVRSVLEGAAESAGADRGDGGASAPIDRRFFLKGTTLVRVFAFATAPQDAVARLDADEPAADLDRRLAPLLAAAPEAPGSYAGRLAHRVQQRIVRPQRASLAALRYRVKPGSAKEIAEVFTGVVPQRQPRLSDGEGRSSGVLHGVAVFVSGGDMVRVVCFDGDLEDVARYMATRPGRPEIERRLAPYLEEDRESESPEDFLRTFSQIRMDPVGTRAAAP</sequence>
<organism evidence="2 3">
    <name type="scientific">Streptomonospora algeriensis</name>
    <dbReference type="NCBI Taxonomy" id="995084"/>
    <lineage>
        <taxon>Bacteria</taxon>
        <taxon>Bacillati</taxon>
        <taxon>Actinomycetota</taxon>
        <taxon>Actinomycetes</taxon>
        <taxon>Streptosporangiales</taxon>
        <taxon>Nocardiopsidaceae</taxon>
        <taxon>Streptomonospora</taxon>
    </lineage>
</organism>
<accession>A0ABW3BD45</accession>
<keyword evidence="3" id="KW-1185">Reference proteome</keyword>
<dbReference type="EMBL" id="JBHTHR010000143">
    <property type="protein sequence ID" value="MFD0801072.1"/>
    <property type="molecule type" value="Genomic_DNA"/>
</dbReference>
<evidence type="ECO:0000313" key="2">
    <source>
        <dbReference type="EMBL" id="MFD0801072.1"/>
    </source>
</evidence>
<dbReference type="Proteomes" id="UP001596956">
    <property type="component" value="Unassembled WGS sequence"/>
</dbReference>